<proteinExistence type="predicted"/>
<dbReference type="Pfam" id="PF10679">
    <property type="entry name" value="DUF2491"/>
    <property type="match status" value="1"/>
</dbReference>
<organism evidence="1 2">
    <name type="scientific">Pseudomonas saponiphila</name>
    <dbReference type="NCBI Taxonomy" id="556534"/>
    <lineage>
        <taxon>Bacteria</taxon>
        <taxon>Pseudomonadati</taxon>
        <taxon>Pseudomonadota</taxon>
        <taxon>Gammaproteobacteria</taxon>
        <taxon>Pseudomonadales</taxon>
        <taxon>Pseudomonadaceae</taxon>
        <taxon>Pseudomonas</taxon>
    </lineage>
</organism>
<accession>A0A1H4ZNZ3</accession>
<evidence type="ECO:0008006" key="3">
    <source>
        <dbReference type="Google" id="ProtNLM"/>
    </source>
</evidence>
<dbReference type="RefSeq" id="WP_092320730.1">
    <property type="nucleotide sequence ID" value="NZ_FNTJ01000003.1"/>
</dbReference>
<dbReference type="InterPro" id="IPR019621">
    <property type="entry name" value="DUF2491"/>
</dbReference>
<dbReference type="EMBL" id="FNTJ01000003">
    <property type="protein sequence ID" value="SED31595.1"/>
    <property type="molecule type" value="Genomic_DNA"/>
</dbReference>
<reference evidence="2" key="1">
    <citation type="submission" date="2016-10" db="EMBL/GenBank/DDBJ databases">
        <authorList>
            <person name="Varghese N."/>
            <person name="Submissions S."/>
        </authorList>
    </citation>
    <scope>NUCLEOTIDE SEQUENCE [LARGE SCALE GENOMIC DNA]</scope>
    <source>
        <strain evidence="2">DSM 9751</strain>
    </source>
</reference>
<gene>
    <name evidence="1" type="ORF">SAMN05216178_6751</name>
</gene>
<evidence type="ECO:0000313" key="1">
    <source>
        <dbReference type="EMBL" id="SED31595.1"/>
    </source>
</evidence>
<dbReference type="Proteomes" id="UP000198982">
    <property type="component" value="Unassembled WGS sequence"/>
</dbReference>
<name>A0A1H4ZNZ3_9PSED</name>
<protein>
    <recommendedName>
        <fullName evidence="3">DUF2491 domain-containing protein</fullName>
    </recommendedName>
</protein>
<sequence length="219" mass="24447">MSWLRRVMGFEAPPKAATPDLETRALGLANGKRVSIDPDLDKTVSPHLCQPAFSGVQCVWSSGEIELGHGHFLHRFYLDDDETWIQVHTSGGLDGSVEEVTLFSYVSADVVNSQSELARLAGPDSPIGLPQYSYCDRQFERVWGTEEGQTELVAYQEKVTSPDQRYGIKHHAMLYARDTELHSRREFLLFSAEEDEEGTVTLTTSVGVSLFQSDLTVSY</sequence>
<evidence type="ECO:0000313" key="2">
    <source>
        <dbReference type="Proteomes" id="UP000198982"/>
    </source>
</evidence>
<keyword evidence="2" id="KW-1185">Reference proteome</keyword>
<dbReference type="AlphaFoldDB" id="A0A1H4ZNZ3"/>